<feature type="transmembrane region" description="Helical" evidence="5">
    <location>
        <begin position="192"/>
        <end position="214"/>
    </location>
</feature>
<evidence type="ECO:0000256" key="5">
    <source>
        <dbReference type="SAM" id="Phobius"/>
    </source>
</evidence>
<dbReference type="PANTHER" id="PTHR23530">
    <property type="entry name" value="TRANSPORT PROTEIN-RELATED"/>
    <property type="match status" value="1"/>
</dbReference>
<keyword evidence="2 5" id="KW-0812">Transmembrane</keyword>
<feature type="transmembrane region" description="Helical" evidence="5">
    <location>
        <begin position="252"/>
        <end position="272"/>
    </location>
</feature>
<gene>
    <name evidence="7" type="ORF">L21SP5_03380</name>
</gene>
<dbReference type="InterPro" id="IPR053160">
    <property type="entry name" value="MFS_DHA3_Transporter"/>
</dbReference>
<evidence type="ECO:0000256" key="2">
    <source>
        <dbReference type="ARBA" id="ARBA00022692"/>
    </source>
</evidence>
<dbReference type="PROSITE" id="PS00216">
    <property type="entry name" value="SUGAR_TRANSPORT_1"/>
    <property type="match status" value="1"/>
</dbReference>
<dbReference type="Gene3D" id="1.20.1250.20">
    <property type="entry name" value="MFS general substrate transporter like domains"/>
    <property type="match status" value="1"/>
</dbReference>
<keyword evidence="8" id="KW-1185">Reference proteome</keyword>
<dbReference type="Proteomes" id="UP000064893">
    <property type="component" value="Chromosome"/>
</dbReference>
<keyword evidence="4 5" id="KW-0472">Membrane</keyword>
<feature type="transmembrane region" description="Helical" evidence="5">
    <location>
        <begin position="119"/>
        <end position="138"/>
    </location>
</feature>
<feature type="domain" description="Major facilitator superfamily (MFS) profile" evidence="6">
    <location>
        <begin position="1"/>
        <end position="368"/>
    </location>
</feature>
<name>A0A0S2I3U0_9BACT</name>
<dbReference type="GO" id="GO:0016020">
    <property type="term" value="C:membrane"/>
    <property type="evidence" value="ECO:0007669"/>
    <property type="project" value="UniProtKB-SubCell"/>
</dbReference>
<protein>
    <submittedName>
        <fullName evidence="7">Multidrug resistance protein</fullName>
    </submittedName>
</protein>
<evidence type="ECO:0000313" key="7">
    <source>
        <dbReference type="EMBL" id="ALO16993.1"/>
    </source>
</evidence>
<reference evidence="7 8" key="1">
    <citation type="submission" date="2015-11" db="EMBL/GenBank/DDBJ databases">
        <title>Description and complete genome sequence of a novel strain predominating in hypersaline microbial mats and representing a new family of the Bacteriodetes phylum.</title>
        <authorList>
            <person name="Spring S."/>
            <person name="Bunk B."/>
            <person name="Sproer C."/>
            <person name="Klenk H.-P."/>
        </authorList>
    </citation>
    <scope>NUCLEOTIDE SEQUENCE [LARGE SCALE GENOMIC DNA]</scope>
    <source>
        <strain evidence="7 8">L21-Spi-D4</strain>
    </source>
</reference>
<dbReference type="GO" id="GO:0022857">
    <property type="term" value="F:transmembrane transporter activity"/>
    <property type="evidence" value="ECO:0007669"/>
    <property type="project" value="InterPro"/>
</dbReference>
<dbReference type="Pfam" id="PF07690">
    <property type="entry name" value="MFS_1"/>
    <property type="match status" value="1"/>
</dbReference>
<feature type="transmembrane region" description="Helical" evidence="5">
    <location>
        <begin position="75"/>
        <end position="98"/>
    </location>
</feature>
<dbReference type="PANTHER" id="PTHR23530:SF1">
    <property type="entry name" value="PERMEASE, MAJOR FACILITATOR SUPERFAMILY-RELATED"/>
    <property type="match status" value="1"/>
</dbReference>
<feature type="transmembrane region" description="Helical" evidence="5">
    <location>
        <begin position="345"/>
        <end position="363"/>
    </location>
</feature>
<dbReference type="InterPro" id="IPR011701">
    <property type="entry name" value="MFS"/>
</dbReference>
<evidence type="ECO:0000256" key="4">
    <source>
        <dbReference type="ARBA" id="ARBA00023136"/>
    </source>
</evidence>
<feature type="transmembrane region" description="Helical" evidence="5">
    <location>
        <begin position="226"/>
        <end position="245"/>
    </location>
</feature>
<evidence type="ECO:0000256" key="3">
    <source>
        <dbReference type="ARBA" id="ARBA00022989"/>
    </source>
</evidence>
<dbReference type="STRING" id="1307839.L21SP5_03380"/>
<dbReference type="KEGG" id="blq:L21SP5_03380"/>
<comment type="subcellular location">
    <subcellularLocation>
        <location evidence="1">Membrane</location>
        <topology evidence="1">Multi-pass membrane protein</topology>
    </subcellularLocation>
</comment>
<sequence>MLFMPIIVVFFQNNGLEMRHIFLLKAINAVTVVVLEIPSGYMADVLGRRKTLILGTLLNFGGFIAYSVAHGFGGFVIAELMIGISMSFISGADSAMLFDTLKSAKRTGEYAKLEGRITALGNFSEAAAGIVGGFLAGISLRLPFEIQAIVAFIGVPAAILLWEPKLSAHVQKASMLAIFRTMRYALVENPMLRTYILFSSFAGMTSLTLAWFVQPFFKSIDLPLEWFGILWTALNLSVGITAMLAYKAEKAIPANIILIFVALFTGGGFMLLGFTAGLWGIAVLFGIYLVRGMATPILKDYINRNTESHIRATVLSVRSFIIRIGFAVISPFLGWYTDHYDLQDALKIAGAIFTIGMLVSTLMHRKLTKHLNTTIHRVD</sequence>
<feature type="transmembrane region" description="Helical" evidence="5">
    <location>
        <begin position="310"/>
        <end position="333"/>
    </location>
</feature>
<evidence type="ECO:0000259" key="6">
    <source>
        <dbReference type="PROSITE" id="PS50850"/>
    </source>
</evidence>
<dbReference type="InterPro" id="IPR036259">
    <property type="entry name" value="MFS_trans_sf"/>
</dbReference>
<feature type="transmembrane region" description="Helical" evidence="5">
    <location>
        <begin position="20"/>
        <end position="39"/>
    </location>
</feature>
<evidence type="ECO:0000313" key="8">
    <source>
        <dbReference type="Proteomes" id="UP000064893"/>
    </source>
</evidence>
<dbReference type="PROSITE" id="PS50850">
    <property type="entry name" value="MFS"/>
    <property type="match status" value="1"/>
</dbReference>
<dbReference type="InterPro" id="IPR005829">
    <property type="entry name" value="Sugar_transporter_CS"/>
</dbReference>
<dbReference type="EMBL" id="CP013118">
    <property type="protein sequence ID" value="ALO16993.1"/>
    <property type="molecule type" value="Genomic_DNA"/>
</dbReference>
<evidence type="ECO:0000256" key="1">
    <source>
        <dbReference type="ARBA" id="ARBA00004141"/>
    </source>
</evidence>
<feature type="transmembrane region" description="Helical" evidence="5">
    <location>
        <begin position="278"/>
        <end position="298"/>
    </location>
</feature>
<accession>A0A0S2I3U0</accession>
<feature type="transmembrane region" description="Helical" evidence="5">
    <location>
        <begin position="144"/>
        <end position="162"/>
    </location>
</feature>
<dbReference type="InterPro" id="IPR020846">
    <property type="entry name" value="MFS_dom"/>
</dbReference>
<organism evidence="7 8">
    <name type="scientific">Salinivirga cyanobacteriivorans</name>
    <dbReference type="NCBI Taxonomy" id="1307839"/>
    <lineage>
        <taxon>Bacteria</taxon>
        <taxon>Pseudomonadati</taxon>
        <taxon>Bacteroidota</taxon>
        <taxon>Bacteroidia</taxon>
        <taxon>Bacteroidales</taxon>
        <taxon>Salinivirgaceae</taxon>
        <taxon>Salinivirga</taxon>
    </lineage>
</organism>
<keyword evidence="3 5" id="KW-1133">Transmembrane helix</keyword>
<dbReference type="SUPFAM" id="SSF103473">
    <property type="entry name" value="MFS general substrate transporter"/>
    <property type="match status" value="1"/>
</dbReference>
<dbReference type="AlphaFoldDB" id="A0A0S2I3U0"/>
<proteinExistence type="predicted"/>